<dbReference type="OrthoDB" id="5967843at2759"/>
<evidence type="ECO:0000256" key="1">
    <source>
        <dbReference type="ARBA" id="ARBA00022737"/>
    </source>
</evidence>
<keyword evidence="2" id="KW-0175">Coiled coil</keyword>
<protein>
    <submittedName>
        <fullName evidence="4">WD domain, G-beta repeat</fullName>
    </submittedName>
</protein>
<gene>
    <name evidence="4" type="ORF">RHS03_00581</name>
</gene>
<feature type="coiled-coil region" evidence="2">
    <location>
        <begin position="32"/>
        <end position="59"/>
    </location>
</feature>
<reference evidence="4" key="1">
    <citation type="submission" date="2020-09" db="EMBL/GenBank/DDBJ databases">
        <title>Comparative genome analyses of four rice-infecting Rhizoctonia solani isolates reveal extensive enrichment of homogalacturonan modification genes.</title>
        <authorList>
            <person name="Lee D.-Y."/>
            <person name="Jeon J."/>
            <person name="Kim K.-T."/>
            <person name="Cheong K."/>
            <person name="Song H."/>
            <person name="Choi G."/>
            <person name="Ko J."/>
            <person name="Opiyo S.O."/>
            <person name="Zuo S."/>
            <person name="Madhav S."/>
            <person name="Lee Y.-H."/>
            <person name="Wang G.-L."/>
        </authorList>
    </citation>
    <scope>NUCLEOTIDE SEQUENCE</scope>
    <source>
        <strain evidence="4">AG1-IA WGL</strain>
    </source>
</reference>
<dbReference type="AlphaFoldDB" id="A0A8H7HZ49"/>
<dbReference type="InterPro" id="IPR056884">
    <property type="entry name" value="NPHP3-like_N"/>
</dbReference>
<name>A0A8H7HZ49_9AGAM</name>
<evidence type="ECO:0000256" key="2">
    <source>
        <dbReference type="SAM" id="Coils"/>
    </source>
</evidence>
<evidence type="ECO:0000259" key="3">
    <source>
        <dbReference type="Pfam" id="PF24883"/>
    </source>
</evidence>
<proteinExistence type="predicted"/>
<dbReference type="Pfam" id="PF24883">
    <property type="entry name" value="NPHP3_N"/>
    <property type="match status" value="1"/>
</dbReference>
<dbReference type="EMBL" id="JACYCD010000022">
    <property type="protein sequence ID" value="KAF8713773.1"/>
    <property type="molecule type" value="Genomic_DNA"/>
</dbReference>
<feature type="non-terminal residue" evidence="4">
    <location>
        <position position="1"/>
    </location>
</feature>
<comment type="caution">
    <text evidence="4">The sequence shown here is derived from an EMBL/GenBank/DDBJ whole genome shotgun (WGS) entry which is preliminary data.</text>
</comment>
<organism evidence="4 5">
    <name type="scientific">Rhizoctonia solani</name>
    <dbReference type="NCBI Taxonomy" id="456999"/>
    <lineage>
        <taxon>Eukaryota</taxon>
        <taxon>Fungi</taxon>
        <taxon>Dikarya</taxon>
        <taxon>Basidiomycota</taxon>
        <taxon>Agaricomycotina</taxon>
        <taxon>Agaricomycetes</taxon>
        <taxon>Cantharellales</taxon>
        <taxon>Ceratobasidiaceae</taxon>
        <taxon>Rhizoctonia</taxon>
    </lineage>
</organism>
<dbReference type="Proteomes" id="UP000602905">
    <property type="component" value="Unassembled WGS sequence"/>
</dbReference>
<sequence>MLLKLEHSAKSFPPLYAAVREITACTSNISESAQLLEECKQQAEEIDILKQLVRELQIDSGGADDGCARILGHIEEAFGADKRDFRAKTLQMFELKRRRRCTETQFRQLQVEAIKVLWKDLRMQSQMSLLQRLSPAAHARYSSSDLSVLEQLGLLEEGLTTLREELHDWAYDKGSSKICWVTGVEKTKVVYDLCKRLDESGKLGASFFCSANSPSCGDCRRIVPTIAYQLARNSDEFRSYICDLLQKNPDIGTLNVGQQLNALIPDGPHFGSTGKTTVVVIDALDECKSQNEVDLMIKALLSRAESLPFKVLVTSRHAPVQLNKVPEDGASLIRLNNCSRSSSTQSVQRQSTQTAGCARLTTPKTHVNALSQEHTHAEPPGMAGQTTFENILVKVEKNKSQQEMDPTSVRSGIVAKNFSSTGSFDRSVVGSMIKSSFVQQRGILISLNKHLHKMTRFLKTYDRKLPERLRPSTQVTLGGSPDCRLTFFSRKIVSKSENQNYCEHIKRWREVMLYVS</sequence>
<accession>A0A8H7HZ49</accession>
<evidence type="ECO:0000313" key="5">
    <source>
        <dbReference type="Proteomes" id="UP000602905"/>
    </source>
</evidence>
<dbReference type="PANTHER" id="PTHR10039">
    <property type="entry name" value="AMELOGENIN"/>
    <property type="match status" value="1"/>
</dbReference>
<keyword evidence="1" id="KW-0677">Repeat</keyword>
<feature type="domain" description="Nephrocystin 3-like N-terminal" evidence="3">
    <location>
        <begin position="164"/>
        <end position="316"/>
    </location>
</feature>
<evidence type="ECO:0000313" key="4">
    <source>
        <dbReference type="EMBL" id="KAF8713773.1"/>
    </source>
</evidence>